<evidence type="ECO:0000313" key="1">
    <source>
        <dbReference type="EMBL" id="KPI96046.1"/>
    </source>
</evidence>
<proteinExistence type="predicted"/>
<dbReference type="Proteomes" id="UP000053268">
    <property type="component" value="Unassembled WGS sequence"/>
</dbReference>
<organism evidence="1 2">
    <name type="scientific">Papilio xuthus</name>
    <name type="common">Asian swallowtail butterfly</name>
    <dbReference type="NCBI Taxonomy" id="66420"/>
    <lineage>
        <taxon>Eukaryota</taxon>
        <taxon>Metazoa</taxon>
        <taxon>Ecdysozoa</taxon>
        <taxon>Arthropoda</taxon>
        <taxon>Hexapoda</taxon>
        <taxon>Insecta</taxon>
        <taxon>Pterygota</taxon>
        <taxon>Neoptera</taxon>
        <taxon>Endopterygota</taxon>
        <taxon>Lepidoptera</taxon>
        <taxon>Glossata</taxon>
        <taxon>Ditrysia</taxon>
        <taxon>Papilionoidea</taxon>
        <taxon>Papilionidae</taxon>
        <taxon>Papilioninae</taxon>
        <taxon>Papilio</taxon>
    </lineage>
</organism>
<evidence type="ECO:0000313" key="2">
    <source>
        <dbReference type="Proteomes" id="UP000053268"/>
    </source>
</evidence>
<dbReference type="AlphaFoldDB" id="A0A194PRG6"/>
<protein>
    <submittedName>
        <fullName evidence="1">Uncharacterized protein</fullName>
    </submittedName>
</protein>
<keyword evidence="2" id="KW-1185">Reference proteome</keyword>
<reference evidence="1 2" key="1">
    <citation type="journal article" date="2015" name="Nat. Commun.">
        <title>Outbred genome sequencing and CRISPR/Cas9 gene editing in butterflies.</title>
        <authorList>
            <person name="Li X."/>
            <person name="Fan D."/>
            <person name="Zhang W."/>
            <person name="Liu G."/>
            <person name="Zhang L."/>
            <person name="Zhao L."/>
            <person name="Fang X."/>
            <person name="Chen L."/>
            <person name="Dong Y."/>
            <person name="Chen Y."/>
            <person name="Ding Y."/>
            <person name="Zhao R."/>
            <person name="Feng M."/>
            <person name="Zhu Y."/>
            <person name="Feng Y."/>
            <person name="Jiang X."/>
            <person name="Zhu D."/>
            <person name="Xiang H."/>
            <person name="Feng X."/>
            <person name="Li S."/>
            <person name="Wang J."/>
            <person name="Zhang G."/>
            <person name="Kronforst M.R."/>
            <person name="Wang W."/>
        </authorList>
    </citation>
    <scope>NUCLEOTIDE SEQUENCE [LARGE SCALE GENOMIC DNA]</scope>
    <source>
        <strain evidence="1">Ya'a_city_454_Px</strain>
        <tissue evidence="1">Whole body</tissue>
    </source>
</reference>
<dbReference type="EMBL" id="KQ459594">
    <property type="protein sequence ID" value="KPI96046.1"/>
    <property type="molecule type" value="Genomic_DNA"/>
</dbReference>
<gene>
    <name evidence="1" type="ORF">RR46_06780</name>
</gene>
<sequence length="137" mass="15857">MGIRNVINRSCIGKIDCTRSEMRSKSRWNGNAGCEWPNLRLRETQHYHRLGINTSPSPAITPVLRLREEDNRLFLYALKRTVDIYTDNALFVQQAKDLFRYLCEVRVPCQPLSLLESPVTGIKRPLLTSSHNYKSHT</sequence>
<name>A0A194PRG6_PAPXU</name>
<accession>A0A194PRG6</accession>